<reference evidence="1 2" key="1">
    <citation type="submission" date="2020-05" db="EMBL/GenBank/DDBJ databases">
        <title>Identification and distribution of gene clusters putatively required for synthesis of sphingolipid metabolism inhibitors in phylogenetically diverse species of the filamentous fungus Fusarium.</title>
        <authorList>
            <person name="Kim H.-S."/>
            <person name="Busman M."/>
            <person name="Brown D.W."/>
            <person name="Divon H."/>
            <person name="Uhlig S."/>
            <person name="Proctor R.H."/>
        </authorList>
    </citation>
    <scope>NUCLEOTIDE SEQUENCE [LARGE SCALE GENOMIC DNA]</scope>
    <source>
        <strain evidence="1 2">NRRL 20693</strain>
    </source>
</reference>
<name>A0A8H5WVD5_FUSHE</name>
<keyword evidence="1" id="KW-0489">Methyltransferase</keyword>
<dbReference type="EMBL" id="JAAGWQ010000027">
    <property type="protein sequence ID" value="KAF5676997.1"/>
    <property type="molecule type" value="Genomic_DNA"/>
</dbReference>
<comment type="caution">
    <text evidence="1">The sequence shown here is derived from an EMBL/GenBank/DDBJ whole genome shotgun (WGS) entry which is preliminary data.</text>
</comment>
<organism evidence="1 2">
    <name type="scientific">Fusarium heterosporum</name>
    <dbReference type="NCBI Taxonomy" id="42747"/>
    <lineage>
        <taxon>Eukaryota</taxon>
        <taxon>Fungi</taxon>
        <taxon>Dikarya</taxon>
        <taxon>Ascomycota</taxon>
        <taxon>Pezizomycotina</taxon>
        <taxon>Sordariomycetes</taxon>
        <taxon>Hypocreomycetidae</taxon>
        <taxon>Hypocreales</taxon>
        <taxon>Nectriaceae</taxon>
        <taxon>Fusarium</taxon>
        <taxon>Fusarium heterosporum species complex</taxon>
    </lineage>
</organism>
<keyword evidence="1" id="KW-0808">Transferase</keyword>
<evidence type="ECO:0000313" key="2">
    <source>
        <dbReference type="Proteomes" id="UP000567885"/>
    </source>
</evidence>
<evidence type="ECO:0000313" key="1">
    <source>
        <dbReference type="EMBL" id="KAF5676997.1"/>
    </source>
</evidence>
<protein>
    <submittedName>
        <fullName evidence="1">O-methyltransferase B</fullName>
    </submittedName>
</protein>
<dbReference type="GO" id="GO:0032259">
    <property type="term" value="P:methylation"/>
    <property type="evidence" value="ECO:0007669"/>
    <property type="project" value="UniProtKB-KW"/>
</dbReference>
<keyword evidence="2" id="KW-1185">Reference proteome</keyword>
<proteinExistence type="predicted"/>
<accession>A0A8H5WVD5</accession>
<sequence>MSRCQTLEKATSPLIASKQEFNYRGLKVSLNLDALVQMATKLLFILQALKIAELVTIRTFMEPKVLYAILASGFIFLQDLPESTNVQDSFSNVRALKIDLYSLCQSNVQQDIRNLNEHLLFKAKHEEP</sequence>
<dbReference type="AlphaFoldDB" id="A0A8H5WVD5"/>
<gene>
    <name evidence="1" type="ORF">FHETE_1899</name>
</gene>
<dbReference type="Proteomes" id="UP000567885">
    <property type="component" value="Unassembled WGS sequence"/>
</dbReference>
<dbReference type="GO" id="GO:0008168">
    <property type="term" value="F:methyltransferase activity"/>
    <property type="evidence" value="ECO:0007669"/>
    <property type="project" value="UniProtKB-KW"/>
</dbReference>